<dbReference type="AlphaFoldDB" id="A0A0N4WCP8"/>
<proteinExistence type="predicted"/>
<dbReference type="WBParaSite" id="HPLM_0000830401-mRNA-1">
    <property type="protein sequence ID" value="HPLM_0000830401-mRNA-1"/>
    <property type="gene ID" value="HPLM_0000830401"/>
</dbReference>
<reference evidence="1 2" key="2">
    <citation type="submission" date="2018-11" db="EMBL/GenBank/DDBJ databases">
        <authorList>
            <consortium name="Pathogen Informatics"/>
        </authorList>
    </citation>
    <scope>NUCLEOTIDE SEQUENCE [LARGE SCALE GENOMIC DNA]</scope>
    <source>
        <strain evidence="1 2">MHpl1</strain>
    </source>
</reference>
<accession>A0A0N4WCP8</accession>
<evidence type="ECO:0000313" key="2">
    <source>
        <dbReference type="Proteomes" id="UP000268014"/>
    </source>
</evidence>
<name>A0A0N4WCP8_HAEPC</name>
<evidence type="ECO:0000313" key="3">
    <source>
        <dbReference type="WBParaSite" id="HPLM_0000830401-mRNA-1"/>
    </source>
</evidence>
<dbReference type="EMBL" id="UZAF01016828">
    <property type="protein sequence ID" value="VDO34443.1"/>
    <property type="molecule type" value="Genomic_DNA"/>
</dbReference>
<reference evidence="3" key="1">
    <citation type="submission" date="2017-02" db="UniProtKB">
        <authorList>
            <consortium name="WormBaseParasite"/>
        </authorList>
    </citation>
    <scope>IDENTIFICATION</scope>
</reference>
<gene>
    <name evidence="1" type="ORF">HPLM_LOCUS8296</name>
</gene>
<protein>
    <submittedName>
        <fullName evidence="3">BHLH domain-containing protein</fullName>
    </submittedName>
</protein>
<organism evidence="3">
    <name type="scientific">Haemonchus placei</name>
    <name type="common">Barber's pole worm</name>
    <dbReference type="NCBI Taxonomy" id="6290"/>
    <lineage>
        <taxon>Eukaryota</taxon>
        <taxon>Metazoa</taxon>
        <taxon>Ecdysozoa</taxon>
        <taxon>Nematoda</taxon>
        <taxon>Chromadorea</taxon>
        <taxon>Rhabditida</taxon>
        <taxon>Rhabditina</taxon>
        <taxon>Rhabditomorpha</taxon>
        <taxon>Strongyloidea</taxon>
        <taxon>Trichostrongylidae</taxon>
        <taxon>Haemonchus</taxon>
    </lineage>
</organism>
<keyword evidence="2" id="KW-1185">Reference proteome</keyword>
<dbReference type="Proteomes" id="UP000268014">
    <property type="component" value="Unassembled WGS sequence"/>
</dbReference>
<sequence>MSSHGDLQYYKRPDQIDDKMAKRIRDLEQLKILLQNNSRTRMIKVVKIVLR</sequence>
<evidence type="ECO:0000313" key="1">
    <source>
        <dbReference type="EMBL" id="VDO34443.1"/>
    </source>
</evidence>